<dbReference type="Proteomes" id="UP001595821">
    <property type="component" value="Unassembled WGS sequence"/>
</dbReference>
<dbReference type="PANTHER" id="PTHR11839">
    <property type="entry name" value="UDP/ADP-SUGAR PYROPHOSPHATASE"/>
    <property type="match status" value="1"/>
</dbReference>
<accession>A0ABD5NVH5</accession>
<feature type="domain" description="Nudix hydrolase" evidence="3">
    <location>
        <begin position="42"/>
        <end position="172"/>
    </location>
</feature>
<keyword evidence="2 4" id="KW-0378">Hydrolase</keyword>
<dbReference type="Gene3D" id="3.90.79.10">
    <property type="entry name" value="Nucleoside Triphosphate Pyrophosphohydrolase"/>
    <property type="match status" value="1"/>
</dbReference>
<evidence type="ECO:0000313" key="4">
    <source>
        <dbReference type="EMBL" id="MFC4246064.1"/>
    </source>
</evidence>
<dbReference type="InterPro" id="IPR000086">
    <property type="entry name" value="NUDIX_hydrolase_dom"/>
</dbReference>
<dbReference type="PANTHER" id="PTHR11839:SF18">
    <property type="entry name" value="NUDIX HYDROLASE DOMAIN-CONTAINING PROTEIN"/>
    <property type="match status" value="1"/>
</dbReference>
<evidence type="ECO:0000313" key="5">
    <source>
        <dbReference type="Proteomes" id="UP001595821"/>
    </source>
</evidence>
<evidence type="ECO:0000259" key="3">
    <source>
        <dbReference type="PROSITE" id="PS51462"/>
    </source>
</evidence>
<organism evidence="4 5">
    <name type="scientific">Natribaculum luteum</name>
    <dbReference type="NCBI Taxonomy" id="1586232"/>
    <lineage>
        <taxon>Archaea</taxon>
        <taxon>Methanobacteriati</taxon>
        <taxon>Methanobacteriota</taxon>
        <taxon>Stenosarchaea group</taxon>
        <taxon>Halobacteria</taxon>
        <taxon>Halobacteriales</taxon>
        <taxon>Natrialbaceae</taxon>
        <taxon>Natribaculum</taxon>
    </lineage>
</organism>
<dbReference type="GeneID" id="71855934"/>
<dbReference type="RefSeq" id="WP_246976074.1">
    <property type="nucleotide sequence ID" value="NZ_CP095398.1"/>
</dbReference>
<evidence type="ECO:0000256" key="1">
    <source>
        <dbReference type="ARBA" id="ARBA00001946"/>
    </source>
</evidence>
<comment type="caution">
    <text evidence="4">The sequence shown here is derived from an EMBL/GenBank/DDBJ whole genome shotgun (WGS) entry which is preliminary data.</text>
</comment>
<dbReference type="Pfam" id="PF00293">
    <property type="entry name" value="NUDIX"/>
    <property type="match status" value="1"/>
</dbReference>
<reference evidence="4 5" key="1">
    <citation type="journal article" date="2014" name="Int. J. Syst. Evol. Microbiol.">
        <title>Complete genome sequence of Corynebacterium casei LMG S-19264T (=DSM 44701T), isolated from a smear-ripened cheese.</title>
        <authorList>
            <consortium name="US DOE Joint Genome Institute (JGI-PGF)"/>
            <person name="Walter F."/>
            <person name="Albersmeier A."/>
            <person name="Kalinowski J."/>
            <person name="Ruckert C."/>
        </authorList>
    </citation>
    <scope>NUCLEOTIDE SEQUENCE [LARGE SCALE GENOMIC DNA]</scope>
    <source>
        <strain evidence="4 5">IBRC-M 10912</strain>
    </source>
</reference>
<name>A0ABD5NVH5_9EURY</name>
<gene>
    <name evidence="4" type="ORF">ACFOZ7_03505</name>
</gene>
<dbReference type="EMBL" id="JBHSDJ010000010">
    <property type="protein sequence ID" value="MFC4246064.1"/>
    <property type="molecule type" value="Genomic_DNA"/>
</dbReference>
<comment type="cofactor">
    <cofactor evidence="1">
        <name>Mg(2+)</name>
        <dbReference type="ChEBI" id="CHEBI:18420"/>
    </cofactor>
</comment>
<proteinExistence type="predicted"/>
<evidence type="ECO:0000256" key="2">
    <source>
        <dbReference type="ARBA" id="ARBA00022801"/>
    </source>
</evidence>
<sequence length="186" mass="20960">MTDDITNWEVESTDVAYSSGDFDVRRDVVTGLERELSVEYLETADAVTVLPFRRDGRVILAEEWRHSVKRTDVGLPSGQIEPVDDTPADAARRELREETGYEVGRLVSLGSFEPLNSLIDASIHYFVAEECRPTGDRNPDADESIRIRCLSLETARGMVRDGDITDMKTALALLYYSYFEELTSDN</sequence>
<dbReference type="EC" id="3.6.-.-" evidence="4"/>
<dbReference type="SUPFAM" id="SSF55811">
    <property type="entry name" value="Nudix"/>
    <property type="match status" value="1"/>
</dbReference>
<protein>
    <submittedName>
        <fullName evidence="4">NUDIX hydrolase</fullName>
        <ecNumber evidence="4">3.6.-.-</ecNumber>
    </submittedName>
</protein>
<dbReference type="CDD" id="cd03424">
    <property type="entry name" value="NUDIX_ADPRase_Nudt5_UGPPase_Nudt14"/>
    <property type="match status" value="1"/>
</dbReference>
<dbReference type="GO" id="GO:0016787">
    <property type="term" value="F:hydrolase activity"/>
    <property type="evidence" value="ECO:0007669"/>
    <property type="project" value="UniProtKB-KW"/>
</dbReference>
<dbReference type="AlphaFoldDB" id="A0ABD5NVH5"/>
<dbReference type="InterPro" id="IPR015797">
    <property type="entry name" value="NUDIX_hydrolase-like_dom_sf"/>
</dbReference>
<dbReference type="PROSITE" id="PS51462">
    <property type="entry name" value="NUDIX"/>
    <property type="match status" value="1"/>
</dbReference>